<keyword evidence="4 7" id="KW-0812">Transmembrane</keyword>
<feature type="transmembrane region" description="Helical" evidence="7">
    <location>
        <begin position="235"/>
        <end position="257"/>
    </location>
</feature>
<protein>
    <submittedName>
        <fullName evidence="10">ABC transporter permease</fullName>
    </submittedName>
</protein>
<dbReference type="PANTHER" id="PTHR30151">
    <property type="entry name" value="ALKANE SULFONATE ABC TRANSPORTER-RELATED, MEMBRANE SUBUNIT"/>
    <property type="match status" value="1"/>
</dbReference>
<comment type="subcellular location">
    <subcellularLocation>
        <location evidence="1 7">Cell membrane</location>
        <topology evidence="1 7">Multi-pass membrane protein</topology>
    </subcellularLocation>
</comment>
<gene>
    <name evidence="10" type="ORF">ABGN05_09415</name>
</gene>
<keyword evidence="11" id="KW-1185">Reference proteome</keyword>
<evidence type="ECO:0000256" key="8">
    <source>
        <dbReference type="SAM" id="MobiDB-lite"/>
    </source>
</evidence>
<keyword evidence="6 7" id="KW-0472">Membrane</keyword>
<keyword evidence="5 7" id="KW-1133">Transmembrane helix</keyword>
<organism evidence="10 11">
    <name type="scientific">Aquibium pacificus</name>
    <dbReference type="NCBI Taxonomy" id="3153579"/>
    <lineage>
        <taxon>Bacteria</taxon>
        <taxon>Pseudomonadati</taxon>
        <taxon>Pseudomonadota</taxon>
        <taxon>Alphaproteobacteria</taxon>
        <taxon>Hyphomicrobiales</taxon>
        <taxon>Phyllobacteriaceae</taxon>
        <taxon>Aquibium</taxon>
    </lineage>
</organism>
<evidence type="ECO:0000259" key="9">
    <source>
        <dbReference type="PROSITE" id="PS50928"/>
    </source>
</evidence>
<comment type="caution">
    <text evidence="10">The sequence shown here is derived from an EMBL/GenBank/DDBJ whole genome shotgun (WGS) entry which is preliminary data.</text>
</comment>
<dbReference type="Gene3D" id="1.10.3720.10">
    <property type="entry name" value="MetI-like"/>
    <property type="match status" value="1"/>
</dbReference>
<feature type="transmembrane region" description="Helical" evidence="7">
    <location>
        <begin position="174"/>
        <end position="194"/>
    </location>
</feature>
<feature type="transmembrane region" description="Helical" evidence="7">
    <location>
        <begin position="278"/>
        <end position="304"/>
    </location>
</feature>
<feature type="transmembrane region" description="Helical" evidence="7">
    <location>
        <begin position="331"/>
        <end position="352"/>
    </location>
</feature>
<dbReference type="PANTHER" id="PTHR30151:SF25">
    <property type="entry name" value="TAURINE TRANSPORT SYSTEM PERMEASE PROTEIN TAUC"/>
    <property type="match status" value="1"/>
</dbReference>
<evidence type="ECO:0000256" key="5">
    <source>
        <dbReference type="ARBA" id="ARBA00022989"/>
    </source>
</evidence>
<dbReference type="Proteomes" id="UP001556692">
    <property type="component" value="Unassembled WGS sequence"/>
</dbReference>
<feature type="transmembrane region" description="Helical" evidence="7">
    <location>
        <begin position="29"/>
        <end position="47"/>
    </location>
</feature>
<dbReference type="InterPro" id="IPR000515">
    <property type="entry name" value="MetI-like"/>
</dbReference>
<evidence type="ECO:0000256" key="2">
    <source>
        <dbReference type="ARBA" id="ARBA00022448"/>
    </source>
</evidence>
<evidence type="ECO:0000313" key="11">
    <source>
        <dbReference type="Proteomes" id="UP001556692"/>
    </source>
</evidence>
<comment type="similarity">
    <text evidence="7">Belongs to the binding-protein-dependent transport system permease family.</text>
</comment>
<dbReference type="CDD" id="cd06261">
    <property type="entry name" value="TM_PBP2"/>
    <property type="match status" value="1"/>
</dbReference>
<evidence type="ECO:0000256" key="7">
    <source>
        <dbReference type="RuleBase" id="RU363032"/>
    </source>
</evidence>
<evidence type="ECO:0000256" key="4">
    <source>
        <dbReference type="ARBA" id="ARBA00022692"/>
    </source>
</evidence>
<keyword evidence="3" id="KW-1003">Cell membrane</keyword>
<sequence>MTEISSGKLSEHNGAPPDAKDHHAADRRAILMLLAAAVALHVLLAVTGLWRPLAWLAIVGSFVILVIVCERIGRMVPLRGRAAYERTLAFGFPALVLLLWQFAGDYGLINPTWFPQPSRIAAGLWDMTVRYDRFSETSLIGRPWLIPEYLARDGWAGVWNLLSESHVLATLGRVFVGFVLGAIPGILLGVVMGINQTVRLMLDTTLSAVYVLPKIAIFPIVMLIFANPFGEGPKILVVALAVFILMTINTMAGVRGIEKVYLMAGRNYGANGWQMMRHVIIPGAMPVIFAGLRIALGTAMIVIISVEFLRAKQGVGFITFYYWEVLNPEKMYAGLLVVMMLGVLLTYGLQALQRRMMPWQR</sequence>
<keyword evidence="2 7" id="KW-0813">Transport</keyword>
<dbReference type="SUPFAM" id="SSF161098">
    <property type="entry name" value="MetI-like"/>
    <property type="match status" value="1"/>
</dbReference>
<evidence type="ECO:0000256" key="1">
    <source>
        <dbReference type="ARBA" id="ARBA00004651"/>
    </source>
</evidence>
<proteinExistence type="inferred from homology"/>
<feature type="transmembrane region" description="Helical" evidence="7">
    <location>
        <begin position="84"/>
        <end position="103"/>
    </location>
</feature>
<dbReference type="PROSITE" id="PS50928">
    <property type="entry name" value="ABC_TM1"/>
    <property type="match status" value="1"/>
</dbReference>
<evidence type="ECO:0000256" key="3">
    <source>
        <dbReference type="ARBA" id="ARBA00022475"/>
    </source>
</evidence>
<evidence type="ECO:0000256" key="6">
    <source>
        <dbReference type="ARBA" id="ARBA00023136"/>
    </source>
</evidence>
<evidence type="ECO:0000313" key="10">
    <source>
        <dbReference type="EMBL" id="MEX0405877.1"/>
    </source>
</evidence>
<feature type="region of interest" description="Disordered" evidence="8">
    <location>
        <begin position="1"/>
        <end position="21"/>
    </location>
</feature>
<dbReference type="InterPro" id="IPR035906">
    <property type="entry name" value="MetI-like_sf"/>
</dbReference>
<name>A0ABV3SGJ1_9HYPH</name>
<reference evidence="10 11" key="1">
    <citation type="submission" date="2024-05" db="EMBL/GenBank/DDBJ databases">
        <authorList>
            <person name="Jiang F."/>
        </authorList>
    </citation>
    <scope>NUCLEOTIDE SEQUENCE [LARGE SCALE GENOMIC DNA]</scope>
    <source>
        <strain evidence="10 11">LZ166</strain>
    </source>
</reference>
<dbReference type="RefSeq" id="WP_367953750.1">
    <property type="nucleotide sequence ID" value="NZ_JBDPGJ010000002.1"/>
</dbReference>
<accession>A0ABV3SGJ1</accession>
<feature type="domain" description="ABC transmembrane type-1" evidence="9">
    <location>
        <begin position="167"/>
        <end position="353"/>
    </location>
</feature>
<feature type="transmembrane region" description="Helical" evidence="7">
    <location>
        <begin position="53"/>
        <end position="72"/>
    </location>
</feature>
<dbReference type="EMBL" id="JBDPGJ010000002">
    <property type="protein sequence ID" value="MEX0405877.1"/>
    <property type="molecule type" value="Genomic_DNA"/>
</dbReference>
<dbReference type="Pfam" id="PF00528">
    <property type="entry name" value="BPD_transp_1"/>
    <property type="match status" value="1"/>
</dbReference>
<feature type="transmembrane region" description="Helical" evidence="7">
    <location>
        <begin position="206"/>
        <end position="229"/>
    </location>
</feature>